<evidence type="ECO:0000313" key="2">
    <source>
        <dbReference type="EMBL" id="ELZ80681.1"/>
    </source>
</evidence>
<reference evidence="2 3" key="1">
    <citation type="journal article" date="2014" name="PLoS Genet.">
        <title>Phylogenetically driven sequencing of extremely halophilic archaea reveals strategies for static and dynamic osmo-response.</title>
        <authorList>
            <person name="Becker E.A."/>
            <person name="Seitzer P.M."/>
            <person name="Tritt A."/>
            <person name="Larsen D."/>
            <person name="Krusor M."/>
            <person name="Yao A.I."/>
            <person name="Wu D."/>
            <person name="Madern D."/>
            <person name="Eisen J.A."/>
            <person name="Darling A.E."/>
            <person name="Facciotti M.T."/>
        </authorList>
    </citation>
    <scope>NUCLEOTIDE SEQUENCE [LARGE SCALE GENOMIC DNA]</scope>
    <source>
        <strain evidence="3">ATCC 33959 / DSM 4427 / JCM 8863 / NBRC 102184 / NCIMB 2188 / Ma 2.38</strain>
    </source>
</reference>
<accession>M0H819</accession>
<organism evidence="2 3">
    <name type="scientific">Haloferax gibbonsii (strain ATCC 33959 / DSM 4427 / JCM 8863 / NBRC 102184 / NCIMB 2188 / Ma 2.38)</name>
    <dbReference type="NCBI Taxonomy" id="1227459"/>
    <lineage>
        <taxon>Archaea</taxon>
        <taxon>Methanobacteriati</taxon>
        <taxon>Methanobacteriota</taxon>
        <taxon>Stenosarchaea group</taxon>
        <taxon>Halobacteria</taxon>
        <taxon>Halobacteriales</taxon>
        <taxon>Haloferacaceae</taxon>
        <taxon>Haloferax</taxon>
    </lineage>
</organism>
<proteinExistence type="predicted"/>
<comment type="caution">
    <text evidence="2">The sequence shown here is derived from an EMBL/GenBank/DDBJ whole genome shotgun (WGS) entry which is preliminary data.</text>
</comment>
<evidence type="ECO:0000313" key="3">
    <source>
        <dbReference type="Proteomes" id="UP000011571"/>
    </source>
</evidence>
<dbReference type="EMBL" id="AOLJ01000015">
    <property type="protein sequence ID" value="ELZ80681.1"/>
    <property type="molecule type" value="Genomic_DNA"/>
</dbReference>
<dbReference type="Proteomes" id="UP000011571">
    <property type="component" value="Unassembled WGS sequence"/>
</dbReference>
<evidence type="ECO:0000256" key="1">
    <source>
        <dbReference type="SAM" id="MobiDB-lite"/>
    </source>
</evidence>
<protein>
    <recommendedName>
        <fullName evidence="4">Phenol hydroxylase</fullName>
    </recommendedName>
</protein>
<feature type="compositionally biased region" description="Basic residues" evidence="1">
    <location>
        <begin position="339"/>
        <end position="370"/>
    </location>
</feature>
<feature type="region of interest" description="Disordered" evidence="1">
    <location>
        <begin position="337"/>
        <end position="370"/>
    </location>
</feature>
<keyword evidence="3" id="KW-1185">Reference proteome</keyword>
<name>M0H819_HALGM</name>
<gene>
    <name evidence="2" type="ORF">C454_10261</name>
</gene>
<dbReference type="AlphaFoldDB" id="M0H819"/>
<dbReference type="AntiFam" id="ANF00095">
    <property type="entry name" value="Shadow ORF (opposite ABC transporters)"/>
</dbReference>
<evidence type="ECO:0008006" key="4">
    <source>
        <dbReference type="Google" id="ProtNLM"/>
    </source>
</evidence>
<sequence>MVRVDVADRQGVAEVHHGAVGPLFDVEVVRGDDLRAPRPEATARRRVSRRRHVARQRLDPPAVFGRGGSGNALQQRLRVGVFRRLEQLVCRAEFDHVAEVHHGDAVADVADDRKVVGDKEVRQPELRLEVVEQVQHLRLHGHVERRHRLVEHDEVRFERERAGDTDTLALAAGELVGVAVEVVRREADPLQQVGDLVAPPLAFRLAVGGLGNPVNLQRFGDDVADGHSRVETGKRVLEDDLGVPAERLEFVVVHLEDVRPVEGDRAAGRLAQSEQRLAGRGLPAPGLADEAERLAAFDLEGDAVDGLHARRVAPEEAVDERVLLEVVLLEVPNREERLSHRRSPLGRPHRPRRPNRRRPRGRTPVRRGRT</sequence>